<name>X0V9I9_9ZZZZ</name>
<reference evidence="1" key="1">
    <citation type="journal article" date="2014" name="Front. Microbiol.">
        <title>High frequency of phylogenetically diverse reductive dehalogenase-homologous genes in deep subseafloor sedimentary metagenomes.</title>
        <authorList>
            <person name="Kawai M."/>
            <person name="Futagami T."/>
            <person name="Toyoda A."/>
            <person name="Takaki Y."/>
            <person name="Nishi S."/>
            <person name="Hori S."/>
            <person name="Arai W."/>
            <person name="Tsubouchi T."/>
            <person name="Morono Y."/>
            <person name="Uchiyama I."/>
            <person name="Ito T."/>
            <person name="Fujiyama A."/>
            <person name="Inagaki F."/>
            <person name="Takami H."/>
        </authorList>
    </citation>
    <scope>NUCLEOTIDE SEQUENCE</scope>
    <source>
        <strain evidence="1">Expedition CK06-06</strain>
    </source>
</reference>
<dbReference type="AlphaFoldDB" id="X0V9I9"/>
<evidence type="ECO:0000313" key="1">
    <source>
        <dbReference type="EMBL" id="GAG09148.1"/>
    </source>
</evidence>
<organism evidence="1">
    <name type="scientific">marine sediment metagenome</name>
    <dbReference type="NCBI Taxonomy" id="412755"/>
    <lineage>
        <taxon>unclassified sequences</taxon>
        <taxon>metagenomes</taxon>
        <taxon>ecological metagenomes</taxon>
    </lineage>
</organism>
<accession>X0V9I9</accession>
<dbReference type="EMBL" id="BARS01023230">
    <property type="protein sequence ID" value="GAG09148.1"/>
    <property type="molecule type" value="Genomic_DNA"/>
</dbReference>
<sequence>MTKTLCLLLVIAVLVTVVLCIARGIRLQYQCLSRLEKLIKERTSTHSR</sequence>
<protein>
    <submittedName>
        <fullName evidence="1">Uncharacterized protein</fullName>
    </submittedName>
</protein>
<proteinExistence type="predicted"/>
<comment type="caution">
    <text evidence="1">The sequence shown here is derived from an EMBL/GenBank/DDBJ whole genome shotgun (WGS) entry which is preliminary data.</text>
</comment>
<gene>
    <name evidence="1" type="ORF">S01H1_37016</name>
</gene>